<proteinExistence type="predicted"/>
<feature type="signal peptide" evidence="1">
    <location>
        <begin position="1"/>
        <end position="31"/>
    </location>
</feature>
<keyword evidence="4" id="KW-1185">Reference proteome</keyword>
<evidence type="ECO:0000313" key="4">
    <source>
        <dbReference type="Proteomes" id="UP000183015"/>
    </source>
</evidence>
<gene>
    <name evidence="3" type="ORF">SAMN05414137_117163</name>
</gene>
<accession>A0A1H7V9E9</accession>
<feature type="chain" id="PRO_5010350801" evidence="1">
    <location>
        <begin position="32"/>
        <end position="145"/>
    </location>
</feature>
<dbReference type="Gene3D" id="1.10.530.10">
    <property type="match status" value="1"/>
</dbReference>
<dbReference type="SUPFAM" id="SSF53955">
    <property type="entry name" value="Lysozyme-like"/>
    <property type="match status" value="1"/>
</dbReference>
<dbReference type="eggNOG" id="COG3953">
    <property type="taxonomic scope" value="Bacteria"/>
</dbReference>
<dbReference type="RefSeq" id="WP_042443127.1">
    <property type="nucleotide sequence ID" value="NZ_BBPN01000004.1"/>
</dbReference>
<sequence>MNRKARLATRLAVAGAIAGGAVLGTVGAANAATPSYGNDLGGWVAQAQSILAANGDHVPSAAAIEARAMTESSGNPGAVNNWDSNAAAGTPSEGLMQTIQPTFDTYALPGHTDIWNPVDNIVAAVRYANATYGAFENIAYGTYGY</sequence>
<evidence type="ECO:0000313" key="3">
    <source>
        <dbReference type="EMBL" id="SEM05568.1"/>
    </source>
</evidence>
<organism evidence="3 4">
    <name type="scientific">Streptacidiphilus jiangxiensis</name>
    <dbReference type="NCBI Taxonomy" id="235985"/>
    <lineage>
        <taxon>Bacteria</taxon>
        <taxon>Bacillati</taxon>
        <taxon>Actinomycetota</taxon>
        <taxon>Actinomycetes</taxon>
        <taxon>Kitasatosporales</taxon>
        <taxon>Streptomycetaceae</taxon>
        <taxon>Streptacidiphilus</taxon>
    </lineage>
</organism>
<reference evidence="4" key="1">
    <citation type="submission" date="2016-10" db="EMBL/GenBank/DDBJ databases">
        <authorList>
            <person name="Varghese N."/>
        </authorList>
    </citation>
    <scope>NUCLEOTIDE SEQUENCE [LARGE SCALE GENOMIC DNA]</scope>
    <source>
        <strain evidence="4">DSM 45096 / BCRC 16803 / CGMCC 4.1857 / CIP 109030 / JCM 12277 / KCTC 19219 / NBRC 100920 / 33214</strain>
    </source>
</reference>
<evidence type="ECO:0000259" key="2">
    <source>
        <dbReference type="Pfam" id="PF01464"/>
    </source>
</evidence>
<name>A0A1H7V9E9_STRJI</name>
<dbReference type="Proteomes" id="UP000183015">
    <property type="component" value="Unassembled WGS sequence"/>
</dbReference>
<dbReference type="EMBL" id="FOAZ01000017">
    <property type="protein sequence ID" value="SEM05568.1"/>
    <property type="molecule type" value="Genomic_DNA"/>
</dbReference>
<evidence type="ECO:0000256" key="1">
    <source>
        <dbReference type="SAM" id="SignalP"/>
    </source>
</evidence>
<dbReference type="AlphaFoldDB" id="A0A1H7V9E9"/>
<dbReference type="InterPro" id="IPR008258">
    <property type="entry name" value="Transglycosylase_SLT_dom_1"/>
</dbReference>
<protein>
    <submittedName>
        <fullName evidence="3">Transglycosylase SLT domain-containing protein</fullName>
    </submittedName>
</protein>
<dbReference type="Pfam" id="PF01464">
    <property type="entry name" value="SLT"/>
    <property type="match status" value="1"/>
</dbReference>
<keyword evidence="1" id="KW-0732">Signal</keyword>
<dbReference type="CDD" id="cd13402">
    <property type="entry name" value="LT_TF-like"/>
    <property type="match status" value="1"/>
</dbReference>
<dbReference type="InterPro" id="IPR023346">
    <property type="entry name" value="Lysozyme-like_dom_sf"/>
</dbReference>
<feature type="domain" description="Transglycosylase SLT" evidence="2">
    <location>
        <begin position="66"/>
        <end position="137"/>
    </location>
</feature>
<dbReference type="STRING" id="235985.SAMN05414137_117163"/>